<dbReference type="PRINTS" id="PR01438">
    <property type="entry name" value="UNVRSLSTRESS"/>
</dbReference>
<accession>A0A0D1JUS7</accession>
<dbReference type="Proteomes" id="UP000032221">
    <property type="component" value="Unassembled WGS sequence"/>
</dbReference>
<dbReference type="InterPro" id="IPR006016">
    <property type="entry name" value="UspA"/>
</dbReference>
<comment type="similarity">
    <text evidence="1">Belongs to the universal stress protein A family.</text>
</comment>
<keyword evidence="4" id="KW-1185">Reference proteome</keyword>
<dbReference type="InterPro" id="IPR014729">
    <property type="entry name" value="Rossmann-like_a/b/a_fold"/>
</dbReference>
<dbReference type="AlphaFoldDB" id="A0A0D1JUS7"/>
<dbReference type="PANTHER" id="PTHR46268:SF6">
    <property type="entry name" value="UNIVERSAL STRESS PROTEIN UP12"/>
    <property type="match status" value="1"/>
</dbReference>
<evidence type="ECO:0000313" key="4">
    <source>
        <dbReference type="Proteomes" id="UP000032221"/>
    </source>
</evidence>
<name>A0A0D1JUS7_9MYCO</name>
<dbReference type="EMBL" id="JXST01000018">
    <property type="protein sequence ID" value="KIU16339.1"/>
    <property type="molecule type" value="Genomic_DNA"/>
</dbReference>
<evidence type="ECO:0000313" key="3">
    <source>
        <dbReference type="EMBL" id="KIU16339.1"/>
    </source>
</evidence>
<feature type="domain" description="UspA" evidence="2">
    <location>
        <begin position="141"/>
        <end position="253"/>
    </location>
</feature>
<reference evidence="3 4" key="1">
    <citation type="submission" date="2015-01" db="EMBL/GenBank/DDBJ databases">
        <title>Genome sequence of Mycobacterium llatzerense and Mycobacterium immunogenum recovered from brain abscess.</title>
        <authorList>
            <person name="Greninger A.L."/>
            <person name="Langelier C."/>
            <person name="Cunningham G."/>
            <person name="Chiu C.Y."/>
            <person name="Miller S."/>
        </authorList>
    </citation>
    <scope>NUCLEOTIDE SEQUENCE [LARGE SCALE GENOMIC DNA]</scope>
    <source>
        <strain evidence="3 4">CLUC14</strain>
    </source>
</reference>
<dbReference type="SUPFAM" id="SSF52402">
    <property type="entry name" value="Adenine nucleotide alpha hydrolases-like"/>
    <property type="match status" value="2"/>
</dbReference>
<dbReference type="CDD" id="cd00293">
    <property type="entry name" value="USP-like"/>
    <property type="match status" value="2"/>
</dbReference>
<feature type="domain" description="UspA" evidence="2">
    <location>
        <begin position="4"/>
        <end position="134"/>
    </location>
</feature>
<dbReference type="Pfam" id="PF00582">
    <property type="entry name" value="Usp"/>
    <property type="match status" value="2"/>
</dbReference>
<comment type="caution">
    <text evidence="3">The sequence shown here is derived from an EMBL/GenBank/DDBJ whole genome shotgun (WGS) entry which is preliminary data.</text>
</comment>
<dbReference type="OrthoDB" id="3427787at2"/>
<dbReference type="PANTHER" id="PTHR46268">
    <property type="entry name" value="STRESS RESPONSE PROTEIN NHAX"/>
    <property type="match status" value="1"/>
</dbReference>
<organism evidence="3 4">
    <name type="scientific">Mycolicibacterium llatzerense</name>
    <dbReference type="NCBI Taxonomy" id="280871"/>
    <lineage>
        <taxon>Bacteria</taxon>
        <taxon>Bacillati</taxon>
        <taxon>Actinomycetota</taxon>
        <taxon>Actinomycetes</taxon>
        <taxon>Mycobacteriales</taxon>
        <taxon>Mycobacteriaceae</taxon>
        <taxon>Mycolicibacterium</taxon>
    </lineage>
</organism>
<dbReference type="Gene3D" id="3.40.50.620">
    <property type="entry name" value="HUPs"/>
    <property type="match status" value="2"/>
</dbReference>
<protein>
    <recommendedName>
        <fullName evidence="2">UspA domain-containing protein</fullName>
    </recommendedName>
</protein>
<evidence type="ECO:0000259" key="2">
    <source>
        <dbReference type="Pfam" id="PF00582"/>
    </source>
</evidence>
<gene>
    <name evidence="3" type="ORF">TL10_14420</name>
</gene>
<dbReference type="RefSeq" id="WP_043986115.1">
    <property type="nucleotide sequence ID" value="NZ_JXST01000018.1"/>
</dbReference>
<evidence type="ECO:0000256" key="1">
    <source>
        <dbReference type="ARBA" id="ARBA00008791"/>
    </source>
</evidence>
<dbReference type="STRING" id="280871.TL10_14420"/>
<sequence>MAPYSRIVVGTDGSDEATDAVTVAGVVAAVLGVPVTVVTAWKPSVSVPGGREQPWAELTAEGADVDLTALGVTAIERIPVKGSAFDALVDAAAQSDRALIVVGAAGLGQTASRLWGSTSNELSHHSPVDVLFVRKAVAAVQTIALATDGSDTSVRAARAGYDLAAALGVRPVLVTVAGDTAAAEETLENVASQLEVTGSLARQALLGDPADVLATAEYDLVVIGNRGMAGFARVLGSTANTITHRATSNLLLVNTAPAAE</sequence>
<dbReference type="InterPro" id="IPR006015">
    <property type="entry name" value="Universal_stress_UspA"/>
</dbReference>
<dbReference type="PATRIC" id="fig|280871.6.peg.2997"/>
<proteinExistence type="inferred from homology"/>